<sequence>MATPVKRKHDDEVANQEDLTEFSISTRFQTKKRARALSSSLPTALTEVNLVTPKVARVRRPSTRAALGSAQVLMDDNNSLNFNQVSRDVGKVQQPPVVKKGTAVSISVLADNYAGSSLDQGGRDVRLQSIVKGGTAVTAQEPTRNGTALGDVNFSLFGSAPFSSTVTKAKTTVTAQEPTLNGTNLGNADYSLFGSTPSSSSVVNGGMAVTAQELTLNRTVLGNADSTSLFGSTPSSSSSHMSTGASSRYRLENMTLEGEVEGLQLVLIRASSRNYPLEPSYVNAEEPDMEVAFLRGFIKALHFGFILLTPAMHDEVSLTQRSSPPGSPLSGTSEELKGYRRESIALQGEIRGLRFLCFDAYASIAPTPDYPVYLNPEEPDLEAAFLRGLVKSLRYGYMRSKRVVSDHPLLLVCYILTLAPFVVVSLSDT</sequence>
<protein>
    <submittedName>
        <fullName evidence="1">Uncharacterized protein</fullName>
    </submittedName>
</protein>
<proteinExistence type="predicted"/>
<reference evidence="1 2" key="1">
    <citation type="journal article" date="2019" name="Nat. Ecol. Evol.">
        <title>Megaphylogeny resolves global patterns of mushroom evolution.</title>
        <authorList>
            <person name="Varga T."/>
            <person name="Krizsan K."/>
            <person name="Foldi C."/>
            <person name="Dima B."/>
            <person name="Sanchez-Garcia M."/>
            <person name="Sanchez-Ramirez S."/>
            <person name="Szollosi G.J."/>
            <person name="Szarkandi J.G."/>
            <person name="Papp V."/>
            <person name="Albert L."/>
            <person name="Andreopoulos W."/>
            <person name="Angelini C."/>
            <person name="Antonin V."/>
            <person name="Barry K.W."/>
            <person name="Bougher N.L."/>
            <person name="Buchanan P."/>
            <person name="Buyck B."/>
            <person name="Bense V."/>
            <person name="Catcheside P."/>
            <person name="Chovatia M."/>
            <person name="Cooper J."/>
            <person name="Damon W."/>
            <person name="Desjardin D."/>
            <person name="Finy P."/>
            <person name="Geml J."/>
            <person name="Haridas S."/>
            <person name="Hughes K."/>
            <person name="Justo A."/>
            <person name="Karasinski D."/>
            <person name="Kautmanova I."/>
            <person name="Kiss B."/>
            <person name="Kocsube S."/>
            <person name="Kotiranta H."/>
            <person name="LaButti K.M."/>
            <person name="Lechner B.E."/>
            <person name="Liimatainen K."/>
            <person name="Lipzen A."/>
            <person name="Lukacs Z."/>
            <person name="Mihaltcheva S."/>
            <person name="Morgado L.N."/>
            <person name="Niskanen T."/>
            <person name="Noordeloos M.E."/>
            <person name="Ohm R.A."/>
            <person name="Ortiz-Santana B."/>
            <person name="Ovrebo C."/>
            <person name="Racz N."/>
            <person name="Riley R."/>
            <person name="Savchenko A."/>
            <person name="Shiryaev A."/>
            <person name="Soop K."/>
            <person name="Spirin V."/>
            <person name="Szebenyi C."/>
            <person name="Tomsovsky M."/>
            <person name="Tulloss R.E."/>
            <person name="Uehling J."/>
            <person name="Grigoriev I.V."/>
            <person name="Vagvolgyi C."/>
            <person name="Papp T."/>
            <person name="Martin F.M."/>
            <person name="Miettinen O."/>
            <person name="Hibbett D.S."/>
            <person name="Nagy L.G."/>
        </authorList>
    </citation>
    <scope>NUCLEOTIDE SEQUENCE [LARGE SCALE GENOMIC DNA]</scope>
    <source>
        <strain evidence="1 2">NL-1719</strain>
    </source>
</reference>
<dbReference type="EMBL" id="ML208507">
    <property type="protein sequence ID" value="TFK63736.1"/>
    <property type="molecule type" value="Genomic_DNA"/>
</dbReference>
<organism evidence="1 2">
    <name type="scientific">Pluteus cervinus</name>
    <dbReference type="NCBI Taxonomy" id="181527"/>
    <lineage>
        <taxon>Eukaryota</taxon>
        <taxon>Fungi</taxon>
        <taxon>Dikarya</taxon>
        <taxon>Basidiomycota</taxon>
        <taxon>Agaricomycotina</taxon>
        <taxon>Agaricomycetes</taxon>
        <taxon>Agaricomycetidae</taxon>
        <taxon>Agaricales</taxon>
        <taxon>Pluteineae</taxon>
        <taxon>Pluteaceae</taxon>
        <taxon>Pluteus</taxon>
    </lineage>
</organism>
<evidence type="ECO:0000313" key="1">
    <source>
        <dbReference type="EMBL" id="TFK63736.1"/>
    </source>
</evidence>
<gene>
    <name evidence="1" type="ORF">BDN72DRAFT_902156</name>
</gene>
<keyword evidence="2" id="KW-1185">Reference proteome</keyword>
<accession>A0ACD3ADV6</accession>
<dbReference type="Proteomes" id="UP000308600">
    <property type="component" value="Unassembled WGS sequence"/>
</dbReference>
<name>A0ACD3ADV6_9AGAR</name>
<evidence type="ECO:0000313" key="2">
    <source>
        <dbReference type="Proteomes" id="UP000308600"/>
    </source>
</evidence>